<keyword evidence="1" id="KW-0732">Signal</keyword>
<proteinExistence type="predicted"/>
<protein>
    <submittedName>
        <fullName evidence="2">Uncharacterized protein</fullName>
    </submittedName>
</protein>
<evidence type="ECO:0000313" key="2">
    <source>
        <dbReference type="EMBL" id="OBK20918.1"/>
    </source>
</evidence>
<feature type="chain" id="PRO_5008327014" evidence="1">
    <location>
        <begin position="27"/>
        <end position="107"/>
    </location>
</feature>
<comment type="caution">
    <text evidence="2">The sequence shown here is derived from an EMBL/GenBank/DDBJ whole genome shotgun (WGS) entry which is preliminary data.</text>
</comment>
<feature type="signal peptide" evidence="1">
    <location>
        <begin position="1"/>
        <end position="26"/>
    </location>
</feature>
<dbReference type="RefSeq" id="WP_065146730.1">
    <property type="nucleotide sequence ID" value="NZ_LZLS01000213.1"/>
</dbReference>
<dbReference type="Proteomes" id="UP000093928">
    <property type="component" value="Unassembled WGS sequence"/>
</dbReference>
<name>A0A1A3NFK8_MYCAS</name>
<evidence type="ECO:0000313" key="3">
    <source>
        <dbReference type="Proteomes" id="UP000093928"/>
    </source>
</evidence>
<dbReference type="AlphaFoldDB" id="A0A1A3NFK8"/>
<dbReference type="OrthoDB" id="4725582at2"/>
<accession>A0A1A3NFK8</accession>
<evidence type="ECO:0000256" key="1">
    <source>
        <dbReference type="SAM" id="SignalP"/>
    </source>
</evidence>
<dbReference type="EMBL" id="LZLS01000213">
    <property type="protein sequence ID" value="OBK20918.1"/>
    <property type="molecule type" value="Genomic_DNA"/>
</dbReference>
<gene>
    <name evidence="2" type="ORF">A5634_11455</name>
</gene>
<sequence length="107" mass="11003">MITTRLFAAGVILSGAAVSLAGPASAEPLGGSYTATMIEGPMVGLHHPINFTSCGSNCTLMGSVELHPQGDNWTGTMVLSYGPCAVSLNAQTLILDECGAKYQLTKD</sequence>
<reference evidence="2 3" key="1">
    <citation type="submission" date="2016-06" db="EMBL/GenBank/DDBJ databases">
        <authorList>
            <person name="Kjaerup R.B."/>
            <person name="Dalgaard T.S."/>
            <person name="Juul-Madsen H.R."/>
        </authorList>
    </citation>
    <scope>NUCLEOTIDE SEQUENCE [LARGE SCALE GENOMIC DNA]</scope>
    <source>
        <strain evidence="2 3">1165133.8</strain>
    </source>
</reference>
<organism evidence="2 3">
    <name type="scientific">Mycobacterium asiaticum</name>
    <dbReference type="NCBI Taxonomy" id="1790"/>
    <lineage>
        <taxon>Bacteria</taxon>
        <taxon>Bacillati</taxon>
        <taxon>Actinomycetota</taxon>
        <taxon>Actinomycetes</taxon>
        <taxon>Mycobacteriales</taxon>
        <taxon>Mycobacteriaceae</taxon>
        <taxon>Mycobacterium</taxon>
    </lineage>
</organism>